<dbReference type="AlphaFoldDB" id="A0A0P7C618"/>
<dbReference type="EMBL" id="LGTQ01000006">
    <property type="protein sequence ID" value="KPM48793.1"/>
    <property type="molecule type" value="Genomic_DNA"/>
</dbReference>
<evidence type="ECO:0000256" key="5">
    <source>
        <dbReference type="ARBA" id="ARBA00022989"/>
    </source>
</evidence>
<sequence length="607" mass="67109">MNTYFKLLSYAGRLRNFVIPFLFTSAISALAGVLNLVLIKPMLDILFGQVAEETLQAMLVRPDGINPIDWFNFYFASYFVEGGKFAALQFVCAFLVIGIFLTNLFRYLSNRLLEGFKVNMVANLRQAIFDKSLSLHLGFFNNERKGNLISRITTDVQEVENSIGNTFSAGIKELLLLVGYLVALFYLSVKLTLFSLIVIPITGGFLGFIVKRLRQDAGEGQNRLANLISVMDEAYGGMRVVKAFVAEKFVGDRFKAENQGYKRSIFSYAVRRELANPVSEVIGVTMVASLLLFGGSLVLREEGGMDASTFLAYIALFSQVVRPAKEIAQAFSTSQRGIAAGERILSLLGQKAAISENKDSIDLNDFSKEINFKNVNFEYETGTPVLKDINFQLSKGKTIALVGPSGGGKSTLADLVPRFFDPTSGIIEIDGNNLKNVSQESLRKLMGIVTQEAILFNDTIAHNITFGIEATQEEIEHAARIANAHEFIKEQPNGYETIIGDRGTKLSGGQRQRISIARAILQNPPILILDEATSALDTESEKLVQDALTQLMENRTTLVIAHRLSTIQAANEILVIQNGQIIERGTHSTLLENERGVYRKLVELQEV</sequence>
<dbReference type="PROSITE" id="PS50893">
    <property type="entry name" value="ABC_TRANSPORTER_2"/>
    <property type="match status" value="1"/>
</dbReference>
<dbReference type="InterPro" id="IPR027417">
    <property type="entry name" value="P-loop_NTPase"/>
</dbReference>
<comment type="subcellular location">
    <subcellularLocation>
        <location evidence="1">Cell membrane</location>
        <topology evidence="1">Multi-pass membrane protein</topology>
    </subcellularLocation>
</comment>
<evidence type="ECO:0000259" key="9">
    <source>
        <dbReference type="PROSITE" id="PS50929"/>
    </source>
</evidence>
<dbReference type="InterPro" id="IPR017871">
    <property type="entry name" value="ABC_transporter-like_CS"/>
</dbReference>
<dbReference type="Gene3D" id="1.20.1560.10">
    <property type="entry name" value="ABC transporter type 1, transmembrane domain"/>
    <property type="match status" value="1"/>
</dbReference>
<keyword evidence="5 7" id="KW-1133">Transmembrane helix</keyword>
<reference evidence="10 11" key="1">
    <citation type="submission" date="2015-07" db="EMBL/GenBank/DDBJ databases">
        <title>The draft genome sequence of Leadbetterella sp. JN14-9.</title>
        <authorList>
            <person name="Liu Y."/>
            <person name="Du J."/>
            <person name="Shao Z."/>
        </authorList>
    </citation>
    <scope>NUCLEOTIDE SEQUENCE [LARGE SCALE GENOMIC DNA]</scope>
    <source>
        <strain evidence="10 11">JN14-9</strain>
    </source>
</reference>
<dbReference type="SUPFAM" id="SSF52540">
    <property type="entry name" value="P-loop containing nucleoside triphosphate hydrolases"/>
    <property type="match status" value="1"/>
</dbReference>
<dbReference type="FunFam" id="3.40.50.300:FF:000218">
    <property type="entry name" value="Multidrug ABC transporter ATP-binding protein"/>
    <property type="match status" value="1"/>
</dbReference>
<dbReference type="Gene3D" id="3.40.50.300">
    <property type="entry name" value="P-loop containing nucleotide triphosphate hydrolases"/>
    <property type="match status" value="1"/>
</dbReference>
<dbReference type="PROSITE" id="PS50929">
    <property type="entry name" value="ABC_TM1F"/>
    <property type="match status" value="1"/>
</dbReference>
<dbReference type="GO" id="GO:0015421">
    <property type="term" value="F:ABC-type oligopeptide transporter activity"/>
    <property type="evidence" value="ECO:0007669"/>
    <property type="project" value="TreeGrafter"/>
</dbReference>
<feature type="transmembrane region" description="Helical" evidence="7">
    <location>
        <begin position="85"/>
        <end position="105"/>
    </location>
</feature>
<feature type="transmembrane region" description="Helical" evidence="7">
    <location>
        <begin position="169"/>
        <end position="187"/>
    </location>
</feature>
<dbReference type="InterPro" id="IPR011527">
    <property type="entry name" value="ABC1_TM_dom"/>
</dbReference>
<keyword evidence="6 7" id="KW-0472">Membrane</keyword>
<organism evidence="10 11">
    <name type="scientific">Jiulongibacter sediminis</name>
    <dbReference type="NCBI Taxonomy" id="1605367"/>
    <lineage>
        <taxon>Bacteria</taxon>
        <taxon>Pseudomonadati</taxon>
        <taxon>Bacteroidota</taxon>
        <taxon>Cytophagia</taxon>
        <taxon>Cytophagales</taxon>
        <taxon>Leadbetterellaceae</taxon>
        <taxon>Jiulongibacter</taxon>
    </lineage>
</organism>
<evidence type="ECO:0000256" key="6">
    <source>
        <dbReference type="ARBA" id="ARBA00023136"/>
    </source>
</evidence>
<keyword evidence="11" id="KW-1185">Reference proteome</keyword>
<dbReference type="InterPro" id="IPR003593">
    <property type="entry name" value="AAA+_ATPase"/>
</dbReference>
<dbReference type="InterPro" id="IPR003439">
    <property type="entry name" value="ABC_transporter-like_ATP-bd"/>
</dbReference>
<dbReference type="Pfam" id="PF00664">
    <property type="entry name" value="ABC_membrane"/>
    <property type="match status" value="1"/>
</dbReference>
<comment type="caution">
    <text evidence="10">The sequence shown here is derived from an EMBL/GenBank/DDBJ whole genome shotgun (WGS) entry which is preliminary data.</text>
</comment>
<evidence type="ECO:0000256" key="3">
    <source>
        <dbReference type="ARBA" id="ARBA00022741"/>
    </source>
</evidence>
<dbReference type="GO" id="GO:0016887">
    <property type="term" value="F:ATP hydrolysis activity"/>
    <property type="evidence" value="ECO:0007669"/>
    <property type="project" value="InterPro"/>
</dbReference>
<dbReference type="STRING" id="1605367.AFM12_09460"/>
<keyword evidence="2 7" id="KW-0812">Transmembrane</keyword>
<dbReference type="GO" id="GO:0005886">
    <property type="term" value="C:plasma membrane"/>
    <property type="evidence" value="ECO:0007669"/>
    <property type="project" value="UniProtKB-SubCell"/>
</dbReference>
<name>A0A0P7C618_9BACT</name>
<feature type="transmembrane region" description="Helical" evidence="7">
    <location>
        <begin position="21"/>
        <end position="39"/>
    </location>
</feature>
<dbReference type="InterPro" id="IPR039421">
    <property type="entry name" value="Type_1_exporter"/>
</dbReference>
<dbReference type="CDD" id="cd18552">
    <property type="entry name" value="ABC_6TM_MsbA_like"/>
    <property type="match status" value="1"/>
</dbReference>
<dbReference type="PATRIC" id="fig|1605367.3.peg.3278"/>
<gene>
    <name evidence="10" type="ORF">AFM12_09460</name>
</gene>
<dbReference type="PANTHER" id="PTHR43394">
    <property type="entry name" value="ATP-DEPENDENT PERMEASE MDL1, MITOCHONDRIAL"/>
    <property type="match status" value="1"/>
</dbReference>
<proteinExistence type="predicted"/>
<dbReference type="Pfam" id="PF00005">
    <property type="entry name" value="ABC_tran"/>
    <property type="match status" value="1"/>
</dbReference>
<protein>
    <submittedName>
        <fullName evidence="10">Antibiotic ABC transporter ATP-binding protein</fullName>
    </submittedName>
</protein>
<dbReference type="InterPro" id="IPR036640">
    <property type="entry name" value="ABC1_TM_sf"/>
</dbReference>
<evidence type="ECO:0000313" key="11">
    <source>
        <dbReference type="Proteomes" id="UP000050454"/>
    </source>
</evidence>
<dbReference type="RefSeq" id="WP_055147138.1">
    <property type="nucleotide sequence ID" value="NZ_JXSZ01000006.1"/>
</dbReference>
<dbReference type="Proteomes" id="UP000050454">
    <property type="component" value="Unassembled WGS sequence"/>
</dbReference>
<evidence type="ECO:0000313" key="10">
    <source>
        <dbReference type="EMBL" id="KPM48793.1"/>
    </source>
</evidence>
<keyword evidence="4 10" id="KW-0067">ATP-binding</keyword>
<dbReference type="PROSITE" id="PS00211">
    <property type="entry name" value="ABC_TRANSPORTER_1"/>
    <property type="match status" value="1"/>
</dbReference>
<evidence type="ECO:0000256" key="7">
    <source>
        <dbReference type="SAM" id="Phobius"/>
    </source>
</evidence>
<dbReference type="SMART" id="SM00382">
    <property type="entry name" value="AAA"/>
    <property type="match status" value="1"/>
</dbReference>
<dbReference type="GO" id="GO:0005524">
    <property type="term" value="F:ATP binding"/>
    <property type="evidence" value="ECO:0007669"/>
    <property type="project" value="UniProtKB-KW"/>
</dbReference>
<feature type="domain" description="ABC transmembrane type-1" evidence="9">
    <location>
        <begin position="22"/>
        <end position="336"/>
    </location>
</feature>
<evidence type="ECO:0000256" key="1">
    <source>
        <dbReference type="ARBA" id="ARBA00004651"/>
    </source>
</evidence>
<evidence type="ECO:0000259" key="8">
    <source>
        <dbReference type="PROSITE" id="PS50893"/>
    </source>
</evidence>
<dbReference type="OrthoDB" id="9769115at2"/>
<dbReference type="SUPFAM" id="SSF90123">
    <property type="entry name" value="ABC transporter transmembrane region"/>
    <property type="match status" value="1"/>
</dbReference>
<feature type="domain" description="ABC transporter" evidence="8">
    <location>
        <begin position="370"/>
        <end position="603"/>
    </location>
</feature>
<evidence type="ECO:0000256" key="2">
    <source>
        <dbReference type="ARBA" id="ARBA00022692"/>
    </source>
</evidence>
<accession>A0A0P7C618</accession>
<evidence type="ECO:0000256" key="4">
    <source>
        <dbReference type="ARBA" id="ARBA00022840"/>
    </source>
</evidence>
<keyword evidence="3" id="KW-0547">Nucleotide-binding</keyword>
<dbReference type="PANTHER" id="PTHR43394:SF1">
    <property type="entry name" value="ATP-BINDING CASSETTE SUB-FAMILY B MEMBER 10, MITOCHONDRIAL"/>
    <property type="match status" value="1"/>
</dbReference>